<dbReference type="Proteomes" id="UP001295740">
    <property type="component" value="Unassembled WGS sequence"/>
</dbReference>
<gene>
    <name evidence="1" type="ORF">KHLLAP_LOCUS995</name>
</gene>
<protein>
    <submittedName>
        <fullName evidence="1">Uu.00g033800.m01.CDS01</fullName>
    </submittedName>
</protein>
<accession>A0AAI8V9F3</accession>
<dbReference type="EMBL" id="CAUWAG010000003">
    <property type="protein sequence ID" value="CAJ2500527.1"/>
    <property type="molecule type" value="Genomic_DNA"/>
</dbReference>
<sequence>MCWVTWIACIEHPQFRGYTLERCHQAQNFTNPPRDRWFTTHFNALPQQIVREPGCFMNAPRHNQGLITTDECPEANPNDPAPCPCYIGDGRSLGHGH</sequence>
<name>A0AAI8V9F3_9PEZI</name>
<evidence type="ECO:0000313" key="2">
    <source>
        <dbReference type="Proteomes" id="UP001295740"/>
    </source>
</evidence>
<comment type="caution">
    <text evidence="1">The sequence shown here is derived from an EMBL/GenBank/DDBJ whole genome shotgun (WGS) entry which is preliminary data.</text>
</comment>
<reference evidence="1" key="1">
    <citation type="submission" date="2023-10" db="EMBL/GenBank/DDBJ databases">
        <authorList>
            <person name="Hackl T."/>
        </authorList>
    </citation>
    <scope>NUCLEOTIDE SEQUENCE</scope>
</reference>
<keyword evidence="2" id="KW-1185">Reference proteome</keyword>
<evidence type="ECO:0000313" key="1">
    <source>
        <dbReference type="EMBL" id="CAJ2500527.1"/>
    </source>
</evidence>
<proteinExistence type="predicted"/>
<organism evidence="1 2">
    <name type="scientific">Anthostomella pinea</name>
    <dbReference type="NCBI Taxonomy" id="933095"/>
    <lineage>
        <taxon>Eukaryota</taxon>
        <taxon>Fungi</taxon>
        <taxon>Dikarya</taxon>
        <taxon>Ascomycota</taxon>
        <taxon>Pezizomycotina</taxon>
        <taxon>Sordariomycetes</taxon>
        <taxon>Xylariomycetidae</taxon>
        <taxon>Xylariales</taxon>
        <taxon>Xylariaceae</taxon>
        <taxon>Anthostomella</taxon>
    </lineage>
</organism>
<dbReference type="AlphaFoldDB" id="A0AAI8V9F3"/>